<evidence type="ECO:0000313" key="14">
    <source>
        <dbReference type="EMBL" id="MFD2202289.1"/>
    </source>
</evidence>
<keyword evidence="2 12" id="KW-0540">Nuclease</keyword>
<evidence type="ECO:0000256" key="4">
    <source>
        <dbReference type="ARBA" id="ARBA00022759"/>
    </source>
</evidence>
<sequence length="1375" mass="160674">MEQIFGIDLGTNSIGATLREGKQFPWFGVYTFKKGIGEGKAGEYSFAAERTSNRSSRRLYNARRYRIWATLESLINNGYCPLNIEKLDKWRKYSKSEGRKFPVEDDAFQKWLKLDFDQDGKPDYSSPYQLRRELVNSIQDLSIEINRYKIGRALFHIAQRRGFKSSRKNGSNDKVAVYKGSSETGTIGRNEYEQLLEDHKTLGGAFAFLEDEGVRIRNRYTLRSDYEKEVDVIFHVQNLEDLQFKEDLKKAIFFQRPLRSQKGLVGKCTLEPQKPRCPISHPLFEEFRAWSFLNNIKYFDPETGKSEPLPLNLKEELYKEKFFLKGKNDFKFLQINKHLQKITNKKLKLNFKDDTTVPACPVSARLKSLFGEDWKDFQHTKSIFKYGKWKEVSYSINDIWHILFSFEDEEILEDFFKENFDFNEGQLKELNSLWNSLPVGYASLSLKAINSILPFLREGLIYTEAVLLAKVPEVIGMGKFKENEDFIKKRIADSIEENRRQKKVISIVNKLISDYHLSDYKQGYRNPKYVLDQDDFNDVHKSILAHFGEESWNKESEKEYYINNIKALYQEFFKSQDRKHFSSPHLLDYIKEILKDEFHIDPKELKKLYHPSQVDIYTPAKRADDGNLYLPSPKTGSFKNPMAYKTLFELRKVINHLIKDGKINEDTRIVVEVSRDLNDANKRWAIETYQRNRENENREIAFAISQLIKDPDFRGNADPDNQTDREKLRLWTEQSPDPNEFWKEILATKDDVKKFRLWKEQGCKCMYTGELIPLTKLFDKNIIHFEHTIPRSKSFDNSLANLTVCYSKYNTDVKKNKLPVELPNYDKDTSEGKAIKPQLIDWEKRVDSLYKQIEVAKSKSRGAIDKTSKDDAIRRKHMLQMELDYWKNKLDRFTRKDVPSGFKNSQLIDSQLIAKYAFHYLKTVFNRVDVQKGTVTSLFRKIYGVQPKEEVKDRGKHYHHAIDAAVLTLIPKAAEREAILKKYFLDIENNLFKDYPITPFEGFGHHMLDGIKEKILINNIPNKDQAFSPGKKLVRKRGRIVWLRDKNGNLIHDEKGEKVPKVATGDSVRGQLHLDTFYGKIKAVQRNENGSPQRDIDGKFLYNQVNGKDEMWVVGRKPITDLKIDKDVIVDPYLKMHIKNQIDAGISLSELRDFNGKIIRRIRVRVKAGRGFLDADNVTELKEQTYKSKYDYKNTYYTNSGDNYAFGYYKGTHHRKIVPINLFEASKVGKLNDSYKLEDLFEKRIKIGSGKNQEEVDLYHVFQVGQKVLIFYSEIKELVGLENNELSHRLYFVKKLADANQSKIQFQHHLEGRDDQKLSIDFPKDVFGTKGKDGFSSFIPDFIAPRLLLTPSNYNFAIEGKDFVFGLDGEIKLKF</sequence>
<evidence type="ECO:0000256" key="5">
    <source>
        <dbReference type="ARBA" id="ARBA00022801"/>
    </source>
</evidence>
<protein>
    <submittedName>
        <fullName evidence="14">Type II CRISPR RNA-guided endonuclease Cas9</fullName>
    </submittedName>
</protein>
<comment type="caution">
    <text evidence="14">The sequence shown here is derived from an EMBL/GenBank/DDBJ whole genome shotgun (WGS) entry which is preliminary data.</text>
</comment>
<evidence type="ECO:0000256" key="3">
    <source>
        <dbReference type="ARBA" id="ARBA00022723"/>
    </source>
</evidence>
<keyword evidence="15" id="KW-1185">Reference proteome</keyword>
<feature type="domain" description="HNH Cas9-type" evidence="13">
    <location>
        <begin position="710"/>
        <end position="878"/>
    </location>
</feature>
<evidence type="ECO:0000259" key="13">
    <source>
        <dbReference type="PROSITE" id="PS51749"/>
    </source>
</evidence>
<dbReference type="RefSeq" id="WP_380802941.1">
    <property type="nucleotide sequence ID" value="NZ_JBHUIV010000016.1"/>
</dbReference>
<dbReference type="InterPro" id="IPR041383">
    <property type="entry name" value="RuvC_III"/>
</dbReference>
<keyword evidence="8" id="KW-0051">Antiviral defense</keyword>
<evidence type="ECO:0000256" key="12">
    <source>
        <dbReference type="PROSITE-ProRule" id="PRU01085"/>
    </source>
</evidence>
<keyword evidence="9 12" id="KW-0238">DNA-binding</keyword>
<evidence type="ECO:0000256" key="8">
    <source>
        <dbReference type="ARBA" id="ARBA00023118"/>
    </source>
</evidence>
<dbReference type="Pfam" id="PF18541">
    <property type="entry name" value="RuvC_III"/>
    <property type="match status" value="1"/>
</dbReference>
<dbReference type="InterPro" id="IPR033114">
    <property type="entry name" value="HNH_CAS9"/>
</dbReference>
<name>A0ABW5BAN7_9BACT</name>
<proteinExistence type="predicted"/>
<dbReference type="InterPro" id="IPR003615">
    <property type="entry name" value="HNH_nuc"/>
</dbReference>
<dbReference type="GO" id="GO:0004519">
    <property type="term" value="F:endonuclease activity"/>
    <property type="evidence" value="ECO:0007669"/>
    <property type="project" value="UniProtKB-KW"/>
</dbReference>
<dbReference type="Gene3D" id="1.10.30.50">
    <property type="match status" value="1"/>
</dbReference>
<dbReference type="InterPro" id="IPR028629">
    <property type="entry name" value="Cas9"/>
</dbReference>
<keyword evidence="6" id="KW-0460">Magnesium</keyword>
<evidence type="ECO:0000256" key="10">
    <source>
        <dbReference type="ARBA" id="ARBA00023211"/>
    </source>
</evidence>
<dbReference type="NCBIfam" id="TIGR01865">
    <property type="entry name" value="cas_Csn1"/>
    <property type="match status" value="2"/>
</dbReference>
<comment type="subunit">
    <text evidence="11">Monomer. Binds crRNA and tracrRNA.</text>
</comment>
<reference evidence="15" key="1">
    <citation type="journal article" date="2019" name="Int. J. Syst. Evol. Microbiol.">
        <title>The Global Catalogue of Microorganisms (GCM) 10K type strain sequencing project: providing services to taxonomists for standard genome sequencing and annotation.</title>
        <authorList>
            <consortium name="The Broad Institute Genomics Platform"/>
            <consortium name="The Broad Institute Genome Sequencing Center for Infectious Disease"/>
            <person name="Wu L."/>
            <person name="Ma J."/>
        </authorList>
    </citation>
    <scope>NUCLEOTIDE SEQUENCE [LARGE SCALE GENOMIC DNA]</scope>
    <source>
        <strain evidence="15">KCTC 19812</strain>
    </source>
</reference>
<dbReference type="InterPro" id="IPR036397">
    <property type="entry name" value="RNaseH_sf"/>
</dbReference>
<accession>A0ABW5BAN7</accession>
<evidence type="ECO:0000256" key="6">
    <source>
        <dbReference type="ARBA" id="ARBA00022842"/>
    </source>
</evidence>
<dbReference type="Pfam" id="PF13395">
    <property type="entry name" value="HNH_4"/>
    <property type="match status" value="1"/>
</dbReference>
<dbReference type="PROSITE" id="PS51749">
    <property type="entry name" value="HNH_CAS9"/>
    <property type="match status" value="1"/>
</dbReference>
<keyword evidence="10" id="KW-0464">Manganese</keyword>
<organism evidence="14 15">
    <name type="scientific">Shivajiella indica</name>
    <dbReference type="NCBI Taxonomy" id="872115"/>
    <lineage>
        <taxon>Bacteria</taxon>
        <taxon>Pseudomonadati</taxon>
        <taxon>Bacteroidota</taxon>
        <taxon>Cytophagia</taxon>
        <taxon>Cytophagales</taxon>
        <taxon>Cyclobacteriaceae</taxon>
        <taxon>Shivajiella</taxon>
    </lineage>
</organism>
<evidence type="ECO:0000313" key="15">
    <source>
        <dbReference type="Proteomes" id="UP001597414"/>
    </source>
</evidence>
<comment type="cofactor">
    <cofactor evidence="1">
        <name>Mg(2+)</name>
        <dbReference type="ChEBI" id="CHEBI:18420"/>
    </cofactor>
</comment>
<keyword evidence="3" id="KW-0479">Metal-binding</keyword>
<keyword evidence="5 12" id="KW-0378">Hydrolase</keyword>
<keyword evidence="7" id="KW-0694">RNA-binding</keyword>
<keyword evidence="4 12" id="KW-0255">Endonuclease</keyword>
<evidence type="ECO:0000256" key="2">
    <source>
        <dbReference type="ARBA" id="ARBA00022722"/>
    </source>
</evidence>
<gene>
    <name evidence="14" type="primary">cas9</name>
    <name evidence="14" type="synonym">csn1</name>
    <name evidence="14" type="ORF">ACFSKV_12010</name>
</gene>
<evidence type="ECO:0000256" key="1">
    <source>
        <dbReference type="ARBA" id="ARBA00001946"/>
    </source>
</evidence>
<dbReference type="EMBL" id="JBHUIV010000016">
    <property type="protein sequence ID" value="MFD2202289.1"/>
    <property type="molecule type" value="Genomic_DNA"/>
</dbReference>
<dbReference type="Proteomes" id="UP001597414">
    <property type="component" value="Unassembled WGS sequence"/>
</dbReference>
<dbReference type="Gene3D" id="3.30.420.10">
    <property type="entry name" value="Ribonuclease H-like superfamily/Ribonuclease H"/>
    <property type="match status" value="1"/>
</dbReference>
<evidence type="ECO:0000256" key="11">
    <source>
        <dbReference type="ARBA" id="ARBA00046380"/>
    </source>
</evidence>
<evidence type="ECO:0000256" key="9">
    <source>
        <dbReference type="ARBA" id="ARBA00023125"/>
    </source>
</evidence>
<evidence type="ECO:0000256" key="7">
    <source>
        <dbReference type="ARBA" id="ARBA00022884"/>
    </source>
</evidence>